<evidence type="ECO:0000313" key="5">
    <source>
        <dbReference type="EMBL" id="GJD98495.1"/>
    </source>
</evidence>
<dbReference type="PANTHER" id="PTHR11709">
    <property type="entry name" value="MULTI-COPPER OXIDASE"/>
    <property type="match status" value="1"/>
</dbReference>
<organism evidence="5 6">
    <name type="scientific">Methylobacterium isbiliense</name>
    <dbReference type="NCBI Taxonomy" id="315478"/>
    <lineage>
        <taxon>Bacteria</taxon>
        <taxon>Pseudomonadati</taxon>
        <taxon>Pseudomonadota</taxon>
        <taxon>Alphaproteobacteria</taxon>
        <taxon>Hyphomicrobiales</taxon>
        <taxon>Methylobacteriaceae</taxon>
        <taxon>Methylobacterium</taxon>
    </lineage>
</organism>
<dbReference type="InterPro" id="IPR033138">
    <property type="entry name" value="Cu_oxidase_CS"/>
</dbReference>
<evidence type="ECO:0000259" key="4">
    <source>
        <dbReference type="Pfam" id="PF07732"/>
    </source>
</evidence>
<reference evidence="5" key="1">
    <citation type="journal article" date="2021" name="Front. Microbiol.">
        <title>Comprehensive Comparative Genomics and Phenotyping of Methylobacterium Species.</title>
        <authorList>
            <person name="Alessa O."/>
            <person name="Ogura Y."/>
            <person name="Fujitani Y."/>
            <person name="Takami H."/>
            <person name="Hayashi T."/>
            <person name="Sahin N."/>
            <person name="Tani A."/>
        </authorList>
    </citation>
    <scope>NUCLEOTIDE SEQUENCE</scope>
    <source>
        <strain evidence="5">DSM 17168</strain>
    </source>
</reference>
<dbReference type="InterPro" id="IPR002355">
    <property type="entry name" value="Cu_oxidase_Cu_BS"/>
</dbReference>
<dbReference type="CDD" id="cd13861">
    <property type="entry name" value="CuRO_1_CumA_like"/>
    <property type="match status" value="1"/>
</dbReference>
<feature type="domain" description="Plastocyanin-like" evidence="4">
    <location>
        <begin position="27"/>
        <end position="124"/>
    </location>
</feature>
<dbReference type="InterPro" id="IPR011706">
    <property type="entry name" value="Cu-oxidase_C"/>
</dbReference>
<dbReference type="InterPro" id="IPR045087">
    <property type="entry name" value="Cu-oxidase_fam"/>
</dbReference>
<gene>
    <name evidence="5" type="primary">mmcO_2</name>
    <name evidence="5" type="ORF">GMJLKIPL_0406</name>
</gene>
<dbReference type="PROSITE" id="PS00079">
    <property type="entry name" value="MULTICOPPER_OXIDASE1"/>
    <property type="match status" value="1"/>
</dbReference>
<keyword evidence="1" id="KW-0479">Metal-binding</keyword>
<dbReference type="PROSITE" id="PS00080">
    <property type="entry name" value="MULTICOPPER_OXIDASE2"/>
    <property type="match status" value="1"/>
</dbReference>
<evidence type="ECO:0000259" key="3">
    <source>
        <dbReference type="Pfam" id="PF07731"/>
    </source>
</evidence>
<dbReference type="PANTHER" id="PTHR11709:SF2">
    <property type="entry name" value="MULTICOPPER OXIDASE LPR1"/>
    <property type="match status" value="1"/>
</dbReference>
<keyword evidence="2" id="KW-0560">Oxidoreductase</keyword>
<dbReference type="RefSeq" id="WP_238233450.1">
    <property type="nucleotide sequence ID" value="NZ_BPQQ01000004.1"/>
</dbReference>
<protein>
    <submittedName>
        <fullName evidence="5">Multicopper oxidase MmcO</fullName>
    </submittedName>
</protein>
<dbReference type="SUPFAM" id="SSF49503">
    <property type="entry name" value="Cupredoxins"/>
    <property type="match status" value="3"/>
</dbReference>
<evidence type="ECO:0000256" key="1">
    <source>
        <dbReference type="ARBA" id="ARBA00022723"/>
    </source>
</evidence>
<dbReference type="InterPro" id="IPR011707">
    <property type="entry name" value="Cu-oxidase-like_N"/>
</dbReference>
<feature type="domain" description="Plastocyanin-like" evidence="3">
    <location>
        <begin position="372"/>
        <end position="447"/>
    </location>
</feature>
<evidence type="ECO:0000256" key="2">
    <source>
        <dbReference type="ARBA" id="ARBA00023002"/>
    </source>
</evidence>
<dbReference type="Proteomes" id="UP001055153">
    <property type="component" value="Unassembled WGS sequence"/>
</dbReference>
<comment type="caution">
    <text evidence="5">The sequence shown here is derived from an EMBL/GenBank/DDBJ whole genome shotgun (WGS) entry which is preliminary data.</text>
</comment>
<proteinExistence type="predicted"/>
<dbReference type="Pfam" id="PF07732">
    <property type="entry name" value="Cu-oxidase_3"/>
    <property type="match status" value="1"/>
</dbReference>
<dbReference type="Gene3D" id="2.60.40.420">
    <property type="entry name" value="Cupredoxins - blue copper proteins"/>
    <property type="match status" value="3"/>
</dbReference>
<dbReference type="Pfam" id="PF07731">
    <property type="entry name" value="Cu-oxidase_2"/>
    <property type="match status" value="1"/>
</dbReference>
<dbReference type="InterPro" id="IPR008972">
    <property type="entry name" value="Cupredoxin"/>
</dbReference>
<dbReference type="EMBL" id="BPQQ01000004">
    <property type="protein sequence ID" value="GJD98495.1"/>
    <property type="molecule type" value="Genomic_DNA"/>
</dbReference>
<sequence length="449" mass="47955">MLTLTARERPAAILGPGRPESRVWSFTEAGQPLFPVLRARVGDRLRATLDNRLPVHTSIHWHGVRVPNGMDGVPYLTQPPVRPGETFAYDLALPDPGTYFLHPHCDESGQAGRGLMAVLVVEGDAPADYADADLVVAIKDWRLAAEGGFLPFETREGAGRAGTFGTVRGVNGTAGPMRAAVPPGGDVRLRLLNLDGTRIVQVGVEGGAAALIATDGQPLGPLPLDGDVDSWRLGPAMRADLLVRAPARPGEILRVVDYGSAEPWTIAELTASGAPAARGAFAPAPLYASRVPRVADPAAAERRTFRFGASSGGSLADAIPPGDPLARVLLDSLCVRDTSLWAINAKSWPHGPGAVLPPPLDSLEAGRPYLFEWINLTPHPHPIHLHGHTFEVISASRQALPRHLADTVILNPRERVEVAFVAAPGDWMLHCHILEHLEYGMMGYLRVAA</sequence>
<reference evidence="5" key="2">
    <citation type="submission" date="2021-08" db="EMBL/GenBank/DDBJ databases">
        <authorList>
            <person name="Tani A."/>
            <person name="Ola A."/>
            <person name="Ogura Y."/>
            <person name="Katsura K."/>
            <person name="Hayashi T."/>
        </authorList>
    </citation>
    <scope>NUCLEOTIDE SEQUENCE</scope>
    <source>
        <strain evidence="5">DSM 17168</strain>
    </source>
</reference>
<accession>A0ABQ4S5S8</accession>
<keyword evidence="6" id="KW-1185">Reference proteome</keyword>
<name>A0ABQ4S5S8_9HYPH</name>
<evidence type="ECO:0000313" key="6">
    <source>
        <dbReference type="Proteomes" id="UP001055153"/>
    </source>
</evidence>